<feature type="region of interest" description="Disordered" evidence="1">
    <location>
        <begin position="191"/>
        <end position="214"/>
    </location>
</feature>
<dbReference type="EMBL" id="DF843512">
    <property type="protein sequence ID" value="GAT47439.1"/>
    <property type="molecule type" value="Genomic_DNA"/>
</dbReference>
<evidence type="ECO:0000256" key="1">
    <source>
        <dbReference type="SAM" id="MobiDB-lite"/>
    </source>
</evidence>
<keyword evidence="4" id="KW-1185">Reference proteome</keyword>
<feature type="domain" description="WLM" evidence="2">
    <location>
        <begin position="1"/>
        <end position="202"/>
    </location>
</feature>
<gene>
    <name evidence="3" type="ORF">MCHLO_04900</name>
</gene>
<dbReference type="InterPro" id="IPR053000">
    <property type="entry name" value="WSS1-like_metalloprotease"/>
</dbReference>
<evidence type="ECO:0000259" key="2">
    <source>
        <dbReference type="PROSITE" id="PS51397"/>
    </source>
</evidence>
<reference evidence="3" key="1">
    <citation type="submission" date="2014-09" db="EMBL/GenBank/DDBJ databases">
        <title>Genome sequence of the luminous mushroom Mycena chlorophos for searching fungal bioluminescence genes.</title>
        <authorList>
            <person name="Tanaka Y."/>
            <person name="Kasuga D."/>
            <person name="Oba Y."/>
            <person name="Hase S."/>
            <person name="Sato K."/>
            <person name="Oba Y."/>
            <person name="Sakakibara Y."/>
        </authorList>
    </citation>
    <scope>NUCLEOTIDE SEQUENCE</scope>
</reference>
<evidence type="ECO:0000313" key="3">
    <source>
        <dbReference type="EMBL" id="GAT47439.1"/>
    </source>
</evidence>
<organism evidence="3 4">
    <name type="scientific">Mycena chlorophos</name>
    <name type="common">Agaric fungus</name>
    <name type="synonym">Agaricus chlorophos</name>
    <dbReference type="NCBI Taxonomy" id="658473"/>
    <lineage>
        <taxon>Eukaryota</taxon>
        <taxon>Fungi</taxon>
        <taxon>Dikarya</taxon>
        <taxon>Basidiomycota</taxon>
        <taxon>Agaricomycotina</taxon>
        <taxon>Agaricomycetes</taxon>
        <taxon>Agaricomycetidae</taxon>
        <taxon>Agaricales</taxon>
        <taxon>Marasmiineae</taxon>
        <taxon>Mycenaceae</taxon>
        <taxon>Mycena</taxon>
    </lineage>
</organism>
<dbReference type="Proteomes" id="UP000815677">
    <property type="component" value="Unassembled WGS sequence"/>
</dbReference>
<dbReference type="PANTHER" id="PTHR46622">
    <property type="entry name" value="DNA-DEPENDENT METALLOPROTEASE WSS1"/>
    <property type="match status" value="1"/>
</dbReference>
<feature type="region of interest" description="Disordered" evidence="1">
    <location>
        <begin position="239"/>
        <end position="317"/>
    </location>
</feature>
<dbReference type="InterPro" id="IPR013536">
    <property type="entry name" value="WLM_dom"/>
</dbReference>
<sequence length="417" mass="45958">MSTDVFVKSFTHVKGPPKQESRALEMLKRIASLVKPIMRKHGWVLPVLSEFFPQQSNLLGLNVNGGQKILLRLRPAHAPDTFMDEDDVVQTMLHELTHNVHGPHDDKFYKFLAGLQDEYDALQRSGYAGEGFYSKGNRLGTNVSHDLPPHLARAKAIEAAEKRRQKAQVLGGGGRRLGSGRLGTAGLSPRELAARAAERRARDEKECGHGSAELAQREADKAAAESVKHDVIDLTLESDDEEDEIKTTVVQTKPVPGPSTNKPKPAVKSRPVRPAPAPSSAVANAPPSEWTCSVFGRTTPLPAHRRRRKLVPPPRRQRQLRLLQNGLVPFALSSIPRLYSAVMPARLNARARQTIASRPARAGAGDAWCAARRGCRMSFGVVGRVGRSRRRRRGFEVTAFSGKENIQRGNSWPVGRR</sequence>
<proteinExistence type="predicted"/>
<feature type="compositionally biased region" description="Basic residues" evidence="1">
    <location>
        <begin position="303"/>
        <end position="317"/>
    </location>
</feature>
<name>A0ABQ0LAC7_MYCCL</name>
<dbReference type="PANTHER" id="PTHR46622:SF1">
    <property type="entry name" value="DNA-DEPENDENT METALLOPROTEASE WSS1"/>
    <property type="match status" value="1"/>
</dbReference>
<protein>
    <recommendedName>
        <fullName evidence="2">WLM domain-containing protein</fullName>
    </recommendedName>
</protein>
<evidence type="ECO:0000313" key="4">
    <source>
        <dbReference type="Proteomes" id="UP000815677"/>
    </source>
</evidence>
<feature type="compositionally biased region" description="Low complexity" evidence="1">
    <location>
        <begin position="278"/>
        <end position="288"/>
    </location>
</feature>
<accession>A0ABQ0LAC7</accession>
<dbReference type="PROSITE" id="PS51397">
    <property type="entry name" value="WLM"/>
    <property type="match status" value="1"/>
</dbReference>
<feature type="compositionally biased region" description="Basic and acidic residues" evidence="1">
    <location>
        <begin position="192"/>
        <end position="208"/>
    </location>
</feature>
<dbReference type="Pfam" id="PF08325">
    <property type="entry name" value="WLM"/>
    <property type="match status" value="1"/>
</dbReference>